<evidence type="ECO:0000313" key="8">
    <source>
        <dbReference type="Proteomes" id="UP000554235"/>
    </source>
</evidence>
<dbReference type="GO" id="GO:0016779">
    <property type="term" value="F:nucleotidyltransferase activity"/>
    <property type="evidence" value="ECO:0007669"/>
    <property type="project" value="UniProtKB-KW"/>
</dbReference>
<feature type="region of interest" description="Disordered" evidence="5">
    <location>
        <begin position="886"/>
        <end position="914"/>
    </location>
</feature>
<keyword evidence="1" id="KW-0328">Glycosyltransferase</keyword>
<keyword evidence="4" id="KW-0520">NAD</keyword>
<dbReference type="InterPro" id="IPR012317">
    <property type="entry name" value="Poly(ADP-ribose)pol_cat_dom"/>
</dbReference>
<sequence>MGLKQFNLDLRAAASSCDNQQVTNVRKGDSDGEIVFTYSLEGHPPIEIQALATDADCYPKHSSFLIFTSSDHVTHDLDGWLQDIAPLTDGKNVVEVLALISRKLSTRFKTNSDVSQPPSFDDEEQTDDSAFDTGDYSDSNDEDEEYQIDIDPLPPRRQAPLTASGYPGSTLRLKRHLREAKTAGFHIYIPFTKKVDESLGIFSLSIHVSKLGIPDEALEAWDLKASDYVVMLTKVPVGYPDLADFIDLPSDQSTVQFKFGKCATPRPSYQSMRSTFDPDDGQEPQSAPGEAEVDQRDLFLPLYMSASLDSLLNQELPGLLRIRRYRGLSWDQAQEVKYELSRGNHHNVMKGSNSDIHVKGQADWFGLEFLRRDYVSGDSEDLNILLVTMQFGLQRLIKCTKYCMVCHQRVDTGFEAVKPFVCENLLCLYQYLSLGFGQSIEHEIINSPYVVDLLISFFYAAACSHGLREFPQGLGLKCPETGRAMDPAEHLDVEVCFKSKTIRFDNANYASYRQIKEGHHVLLVIKGVETMPSSSIMNGSLERHTCVIESFKGADCTFAIVATRTTPLNVQLPDGKQKTQATHPDPGWAKVMLFKHSKDIDDIPPAERDQNLMLMTHYIPSVLEMRQYLMGRPGRRLSSWKRIDTSALALLNWIVASNRSFIVQDAPVPHQAAREDPHTKGVNSSNLVRGIGGDWMQFRFAQGSPEKEQVFFKELKKLTDPDGNTKAHPSLFAWHGSALENWHSIIRAGLDFSKVLNGRACGDGVYFSKDFCTSQGYSGRSYRTSATGGHCWPNSELKVTSAISICEIINEPTKFVCTNPHFVVNKIEWIQCRYLFVQCRALASQQTADQKQKSPTSYLNQDPIHELKGPDRQTVNIPLSAIPATRRRALRQQSSVDKQGVTKDNPIMLDGADDDMREEINDELDELLASDDEGQGNRIKMVRKRRRASTDSGLGEQRPSKLTTAMQDSANPTRLQSGQTTPFQPGSLDIGSLPKLVEPTWAASSPAALRALNKDIKDLQKMQSGTDLASLGWYIDFEKLDNLFHWIVELHSFDKNLPLAQDMMRAGCSSIVLELRFGASYPISPPFVRVVRPRFLPFAQGGGGHVTAGGAICSELLTNSGWSPALSLEKVFIEVRTNLCDIDPPARLDSSSNREVIDYNILEAVEAFRRAATTHRWQIPSDLEMITAMAAQRR</sequence>
<feature type="domain" description="UBC core" evidence="6">
    <location>
        <begin position="1007"/>
        <end position="1181"/>
    </location>
</feature>
<dbReference type="Pfam" id="PF00179">
    <property type="entry name" value="UQ_con"/>
    <property type="match status" value="1"/>
</dbReference>
<keyword evidence="2" id="KW-0808">Transferase</keyword>
<dbReference type="Pfam" id="PF00644">
    <property type="entry name" value="PARP"/>
    <property type="match status" value="1"/>
</dbReference>
<evidence type="ECO:0000256" key="5">
    <source>
        <dbReference type="SAM" id="MobiDB-lite"/>
    </source>
</evidence>
<evidence type="ECO:0000256" key="2">
    <source>
        <dbReference type="ARBA" id="ARBA00022679"/>
    </source>
</evidence>
<proteinExistence type="predicted"/>
<keyword evidence="3" id="KW-0548">Nucleotidyltransferase</keyword>
<comment type="caution">
    <text evidence="7">The sequence shown here is derived from an EMBL/GenBank/DDBJ whole genome shotgun (WGS) entry which is preliminary data.</text>
</comment>
<evidence type="ECO:0000256" key="4">
    <source>
        <dbReference type="ARBA" id="ARBA00023027"/>
    </source>
</evidence>
<dbReference type="CDD" id="cd23802">
    <property type="entry name" value="UBCc_UBE2Q"/>
    <property type="match status" value="1"/>
</dbReference>
<evidence type="ECO:0000259" key="6">
    <source>
        <dbReference type="PROSITE" id="PS50127"/>
    </source>
</evidence>
<feature type="compositionally biased region" description="Polar residues" evidence="5">
    <location>
        <begin position="850"/>
        <end position="860"/>
    </location>
</feature>
<accession>A0A8H4LDQ4</accession>
<feature type="region of interest" description="Disordered" evidence="5">
    <location>
        <begin position="927"/>
        <end position="987"/>
    </location>
</feature>
<feature type="region of interest" description="Disordered" evidence="5">
    <location>
        <begin position="850"/>
        <end position="873"/>
    </location>
</feature>
<evidence type="ECO:0000256" key="1">
    <source>
        <dbReference type="ARBA" id="ARBA00022676"/>
    </source>
</evidence>
<dbReference type="SUPFAM" id="SSF56399">
    <property type="entry name" value="ADP-ribosylation"/>
    <property type="match status" value="1"/>
</dbReference>
<evidence type="ECO:0000256" key="3">
    <source>
        <dbReference type="ARBA" id="ARBA00022695"/>
    </source>
</evidence>
<evidence type="ECO:0000313" key="7">
    <source>
        <dbReference type="EMBL" id="KAF4465793.1"/>
    </source>
</evidence>
<dbReference type="SMART" id="SM00212">
    <property type="entry name" value="UBCc"/>
    <property type="match status" value="1"/>
</dbReference>
<feature type="region of interest" description="Disordered" evidence="5">
    <location>
        <begin position="110"/>
        <end position="145"/>
    </location>
</feature>
<dbReference type="Gene3D" id="3.90.228.10">
    <property type="match status" value="1"/>
</dbReference>
<keyword evidence="8" id="KW-1185">Reference proteome</keyword>
<reference evidence="7 8" key="1">
    <citation type="submission" date="2020-01" db="EMBL/GenBank/DDBJ databases">
        <title>Identification and distribution of gene clusters putatively required for synthesis of sphingolipid metabolism inhibitors in phylogenetically diverse species of the filamentous fungus Fusarium.</title>
        <authorList>
            <person name="Kim H.-S."/>
            <person name="Busman M."/>
            <person name="Brown D.W."/>
            <person name="Divon H."/>
            <person name="Uhlig S."/>
            <person name="Proctor R.H."/>
        </authorList>
    </citation>
    <scope>NUCLEOTIDE SEQUENCE [LARGE SCALE GENOMIC DNA]</scope>
    <source>
        <strain evidence="7 8">NRRL 20459</strain>
    </source>
</reference>
<organism evidence="7 8">
    <name type="scientific">Fusarium albosuccineum</name>
    <dbReference type="NCBI Taxonomy" id="1237068"/>
    <lineage>
        <taxon>Eukaryota</taxon>
        <taxon>Fungi</taxon>
        <taxon>Dikarya</taxon>
        <taxon>Ascomycota</taxon>
        <taxon>Pezizomycotina</taxon>
        <taxon>Sordariomycetes</taxon>
        <taxon>Hypocreomycetidae</taxon>
        <taxon>Hypocreales</taxon>
        <taxon>Nectriaceae</taxon>
        <taxon>Fusarium</taxon>
        <taxon>Fusarium decemcellulare species complex</taxon>
    </lineage>
</organism>
<dbReference type="SUPFAM" id="SSF54495">
    <property type="entry name" value="UBC-like"/>
    <property type="match status" value="1"/>
</dbReference>
<dbReference type="OrthoDB" id="109543at2759"/>
<dbReference type="PANTHER" id="PTHR21328">
    <property type="entry name" value="POLY ADP-RIBOSE POLYMERASE FAMILY, MEMBER PARP"/>
    <property type="match status" value="1"/>
</dbReference>
<dbReference type="Gene3D" id="3.10.110.10">
    <property type="entry name" value="Ubiquitin Conjugating Enzyme"/>
    <property type="match status" value="1"/>
</dbReference>
<feature type="compositionally biased region" description="Acidic residues" evidence="5">
    <location>
        <begin position="120"/>
        <end position="130"/>
    </location>
</feature>
<dbReference type="InterPro" id="IPR016135">
    <property type="entry name" value="UBQ-conjugating_enzyme/RWD"/>
</dbReference>
<dbReference type="EMBL" id="JAADYS010000976">
    <property type="protein sequence ID" value="KAF4465793.1"/>
    <property type="molecule type" value="Genomic_DNA"/>
</dbReference>
<dbReference type="PROSITE" id="PS50127">
    <property type="entry name" value="UBC_2"/>
    <property type="match status" value="1"/>
</dbReference>
<dbReference type="Proteomes" id="UP000554235">
    <property type="component" value="Unassembled WGS sequence"/>
</dbReference>
<feature type="region of interest" description="Disordered" evidence="5">
    <location>
        <begin position="266"/>
        <end position="292"/>
    </location>
</feature>
<dbReference type="AlphaFoldDB" id="A0A8H4LDQ4"/>
<dbReference type="GO" id="GO:0003950">
    <property type="term" value="F:NAD+ poly-ADP-ribosyltransferase activity"/>
    <property type="evidence" value="ECO:0007669"/>
    <property type="project" value="InterPro"/>
</dbReference>
<dbReference type="InterPro" id="IPR051838">
    <property type="entry name" value="ARTD_PARP"/>
</dbReference>
<gene>
    <name evidence="7" type="ORF">FALBO_7367</name>
</gene>
<feature type="compositionally biased region" description="Polar residues" evidence="5">
    <location>
        <begin position="960"/>
        <end position="984"/>
    </location>
</feature>
<protein>
    <recommendedName>
        <fullName evidence="6">UBC core domain-containing protein</fullName>
    </recommendedName>
</protein>
<dbReference type="InterPro" id="IPR000608">
    <property type="entry name" value="UBC"/>
</dbReference>
<name>A0A8H4LDQ4_9HYPO</name>